<sequence length="555" mass="62479">MDLPLSFDEYSDGDYVDVCSGLPSGPPSPLVTLPVELLVNIWQITMVATDGQGTYAQKTSSKTAWHILKRFMSVCRYWRDAALLAPILWRDVECNGIVWRRVAKMLQRSGQTPLHLTATCKADGTACITRGDVDELITREFHRVEKLCVIVPHAGVSDGQYDMPILRVLKVDYRTRQYNDDPVPLVATSSPLPLLEELDFAGMAFTRVRPYFRPTLRRLQLASSPPRLCAATADLIYALQHTPFLEELCIRHLFDLTSTRDQSPLPLVQLPHLKVLRLEDEPVSCGRILDHLVFPSSIFPCQNFTASSSWASPYSGASIENNGRLLAAVFSKLAGRGVIGDVQAADSLSITYRGFCNKFSMNLEVWDSSSQRIFTDWFEGWKEVTLSALLDCISAADTYGFFAAVRTLHVSVDNDYHLSVSPSTQILTTFGQVQTLHIKSEFQETNFETRGAKSRNYGSQPHLSLATVLIPQLHTLILTSVDFRVCYSRSLIGVYGEESTIEFISRLRDAVRARKEQGAPLKHLEIRDGWRFVKEDAEILRKYVERVVWDCSCEI</sequence>
<dbReference type="AlphaFoldDB" id="A0A4R0RJU7"/>
<dbReference type="EMBL" id="RWJN01000059">
    <property type="protein sequence ID" value="TCD68711.1"/>
    <property type="molecule type" value="Genomic_DNA"/>
</dbReference>
<protein>
    <submittedName>
        <fullName evidence="1">Uncharacterized protein</fullName>
    </submittedName>
</protein>
<evidence type="ECO:0000313" key="2">
    <source>
        <dbReference type="Proteomes" id="UP000292702"/>
    </source>
</evidence>
<keyword evidence="2" id="KW-1185">Reference proteome</keyword>
<gene>
    <name evidence="1" type="ORF">EIP91_009995</name>
</gene>
<evidence type="ECO:0000313" key="1">
    <source>
        <dbReference type="EMBL" id="TCD68711.1"/>
    </source>
</evidence>
<dbReference type="SUPFAM" id="SSF52047">
    <property type="entry name" value="RNI-like"/>
    <property type="match status" value="1"/>
</dbReference>
<organism evidence="1 2">
    <name type="scientific">Steccherinum ochraceum</name>
    <dbReference type="NCBI Taxonomy" id="92696"/>
    <lineage>
        <taxon>Eukaryota</taxon>
        <taxon>Fungi</taxon>
        <taxon>Dikarya</taxon>
        <taxon>Basidiomycota</taxon>
        <taxon>Agaricomycotina</taxon>
        <taxon>Agaricomycetes</taxon>
        <taxon>Polyporales</taxon>
        <taxon>Steccherinaceae</taxon>
        <taxon>Steccherinum</taxon>
    </lineage>
</organism>
<dbReference type="OrthoDB" id="2800666at2759"/>
<name>A0A4R0RJU7_9APHY</name>
<accession>A0A4R0RJU7</accession>
<comment type="caution">
    <text evidence="1">The sequence shown here is derived from an EMBL/GenBank/DDBJ whole genome shotgun (WGS) entry which is preliminary data.</text>
</comment>
<dbReference type="Proteomes" id="UP000292702">
    <property type="component" value="Unassembled WGS sequence"/>
</dbReference>
<reference evidence="1 2" key="1">
    <citation type="submission" date="2018-11" db="EMBL/GenBank/DDBJ databases">
        <title>Genome assembly of Steccherinum ochraceum LE-BIN_3174, the white-rot fungus of the Steccherinaceae family (The Residual Polyporoid clade, Polyporales, Basidiomycota).</title>
        <authorList>
            <person name="Fedorova T.V."/>
            <person name="Glazunova O.A."/>
            <person name="Landesman E.O."/>
            <person name="Moiseenko K.V."/>
            <person name="Psurtseva N.V."/>
            <person name="Savinova O.S."/>
            <person name="Shakhova N.V."/>
            <person name="Tyazhelova T.V."/>
            <person name="Vasina D.V."/>
        </authorList>
    </citation>
    <scope>NUCLEOTIDE SEQUENCE [LARGE SCALE GENOMIC DNA]</scope>
    <source>
        <strain evidence="1 2">LE-BIN_3174</strain>
    </source>
</reference>
<proteinExistence type="predicted"/>
<dbReference type="STRING" id="92696.A0A4R0RJU7"/>